<protein>
    <submittedName>
        <fullName evidence="2">Uncharacterized protein</fullName>
    </submittedName>
</protein>
<feature type="compositionally biased region" description="Polar residues" evidence="1">
    <location>
        <begin position="1"/>
        <end position="16"/>
    </location>
</feature>
<comment type="caution">
    <text evidence="2">The sequence shown here is derived from an EMBL/GenBank/DDBJ whole genome shotgun (WGS) entry which is preliminary data.</text>
</comment>
<name>A0A1S2Q317_9ACTN</name>
<sequence>MRRIGSTTAERGSTGYTKRPDVFELGDGSFLVIGKVPAAGQAPTAEQRRAMGASIGANERTVILPCDKGCKIASDSARPLPRAVEARFQVTVLSSISPSTTPKL</sequence>
<proteinExistence type="predicted"/>
<evidence type="ECO:0000313" key="2">
    <source>
        <dbReference type="EMBL" id="OIK00031.1"/>
    </source>
</evidence>
<gene>
    <name evidence="2" type="ORF">BIV24_03130</name>
</gene>
<feature type="region of interest" description="Disordered" evidence="1">
    <location>
        <begin position="1"/>
        <end position="20"/>
    </location>
</feature>
<keyword evidence="3" id="KW-1185">Reference proteome</keyword>
<reference evidence="2 3" key="1">
    <citation type="submission" date="2016-10" db="EMBL/GenBank/DDBJ databases">
        <title>Genome sequence of Streptomyces sp. MUSC 93.</title>
        <authorList>
            <person name="Lee L.-H."/>
            <person name="Ser H.-L."/>
            <person name="Law J.W.-F."/>
        </authorList>
    </citation>
    <scope>NUCLEOTIDE SEQUENCE [LARGE SCALE GENOMIC DNA]</scope>
    <source>
        <strain evidence="2 3">MUSC 93</strain>
    </source>
</reference>
<dbReference type="EMBL" id="MLYP01000007">
    <property type="protein sequence ID" value="OIK00031.1"/>
    <property type="molecule type" value="Genomic_DNA"/>
</dbReference>
<evidence type="ECO:0000313" key="3">
    <source>
        <dbReference type="Proteomes" id="UP000179935"/>
    </source>
</evidence>
<accession>A0A1S2Q317</accession>
<dbReference type="RefSeq" id="WP_071364567.1">
    <property type="nucleotide sequence ID" value="NZ_MLYP01000007.1"/>
</dbReference>
<organism evidence="2 3">
    <name type="scientific">Streptomyces colonosanans</name>
    <dbReference type="NCBI Taxonomy" id="1428652"/>
    <lineage>
        <taxon>Bacteria</taxon>
        <taxon>Bacillati</taxon>
        <taxon>Actinomycetota</taxon>
        <taxon>Actinomycetes</taxon>
        <taxon>Kitasatosporales</taxon>
        <taxon>Streptomycetaceae</taxon>
        <taxon>Streptomyces</taxon>
    </lineage>
</organism>
<evidence type="ECO:0000256" key="1">
    <source>
        <dbReference type="SAM" id="MobiDB-lite"/>
    </source>
</evidence>
<dbReference type="AlphaFoldDB" id="A0A1S2Q317"/>
<dbReference type="Proteomes" id="UP000179935">
    <property type="component" value="Unassembled WGS sequence"/>
</dbReference>